<dbReference type="EMBL" id="AYSV01000079">
    <property type="protein sequence ID" value="ETD71705.1"/>
    <property type="molecule type" value="Genomic_DNA"/>
</dbReference>
<dbReference type="HAMAP" id="MF_00460">
    <property type="entry name" value="UPF0125_RnfH"/>
    <property type="match status" value="1"/>
</dbReference>
<gene>
    <name evidence="3" type="ORF">V757_06350</name>
</gene>
<dbReference type="Gene3D" id="3.10.20.280">
    <property type="entry name" value="RnfH-like"/>
    <property type="match status" value="1"/>
</dbReference>
<dbReference type="InterPro" id="IPR016155">
    <property type="entry name" value="Mopterin_synth/thiamin_S_b"/>
</dbReference>
<accession>V8G5L7</accession>
<dbReference type="PANTHER" id="PTHR37483:SF1">
    <property type="entry name" value="UPF0125 PROTEIN RATB"/>
    <property type="match status" value="1"/>
</dbReference>
<comment type="similarity">
    <text evidence="1 2">Belongs to the UPF0125 (RnfH) family.</text>
</comment>
<evidence type="ECO:0000256" key="2">
    <source>
        <dbReference type="HAMAP-Rule" id="MF_00460"/>
    </source>
</evidence>
<evidence type="ECO:0000256" key="1">
    <source>
        <dbReference type="ARBA" id="ARBA00010645"/>
    </source>
</evidence>
<sequence>MDDIQIELIYAESPTTIWHQILTVPSTCCVEEAIKQTSFKTDFPNLDLTTLGVGIFGQKASLQQQLKPNDRIELCRQLTFDPKESRKRRAIHRKAGILKKKHLKPDRAKKIDYDEYA</sequence>
<evidence type="ECO:0000313" key="4">
    <source>
        <dbReference type="Proteomes" id="UP000018766"/>
    </source>
</evidence>
<reference evidence="3 4" key="1">
    <citation type="submission" date="2013-11" db="EMBL/GenBank/DDBJ databases">
        <title>Genomic analysis of Pelistega sp. HM-7.</title>
        <authorList>
            <person name="Kumbhare S.V."/>
            <person name="Shetty S.A."/>
            <person name="Sharma O."/>
            <person name="Dhotre D.P."/>
        </authorList>
    </citation>
    <scope>NUCLEOTIDE SEQUENCE [LARGE SCALE GENOMIC DNA]</scope>
    <source>
        <strain evidence="3 4">HM-7</strain>
    </source>
</reference>
<keyword evidence="4" id="KW-1185">Reference proteome</keyword>
<dbReference type="PANTHER" id="PTHR37483">
    <property type="entry name" value="UPF0125 PROTEIN RATB"/>
    <property type="match status" value="1"/>
</dbReference>
<dbReference type="AlphaFoldDB" id="V8G5L7"/>
<dbReference type="Proteomes" id="UP000018766">
    <property type="component" value="Unassembled WGS sequence"/>
</dbReference>
<dbReference type="OrthoDB" id="9796575at2"/>
<dbReference type="RefSeq" id="WP_023950890.1">
    <property type="nucleotide sequence ID" value="NZ_AYSV01000079.1"/>
</dbReference>
<dbReference type="Pfam" id="PF03658">
    <property type="entry name" value="Ub-RnfH"/>
    <property type="match status" value="1"/>
</dbReference>
<dbReference type="InterPro" id="IPR005346">
    <property type="entry name" value="RnfH"/>
</dbReference>
<name>V8G5L7_9BURK</name>
<evidence type="ECO:0000313" key="3">
    <source>
        <dbReference type="EMBL" id="ETD71705.1"/>
    </source>
</evidence>
<comment type="caution">
    <text evidence="3">The sequence shown here is derived from an EMBL/GenBank/DDBJ whole genome shotgun (WGS) entry which is preliminary data.</text>
</comment>
<protein>
    <recommendedName>
        <fullName evidence="2">UPF0125 protein V757_06350</fullName>
    </recommendedName>
</protein>
<dbReference type="SUPFAM" id="SSF54285">
    <property type="entry name" value="MoaD/ThiS"/>
    <property type="match status" value="1"/>
</dbReference>
<dbReference type="InterPro" id="IPR037021">
    <property type="entry name" value="RnfH_sf"/>
</dbReference>
<proteinExistence type="inferred from homology"/>
<organism evidence="3 4">
    <name type="scientific">Pelistega indica</name>
    <dbReference type="NCBI Taxonomy" id="1414851"/>
    <lineage>
        <taxon>Bacteria</taxon>
        <taxon>Pseudomonadati</taxon>
        <taxon>Pseudomonadota</taxon>
        <taxon>Betaproteobacteria</taxon>
        <taxon>Burkholderiales</taxon>
        <taxon>Alcaligenaceae</taxon>
        <taxon>Pelistega</taxon>
    </lineage>
</organism>